<feature type="compositionally biased region" description="Low complexity" evidence="17">
    <location>
        <begin position="186"/>
        <end position="197"/>
    </location>
</feature>
<feature type="transmembrane region" description="Helical" evidence="18">
    <location>
        <begin position="1294"/>
        <end position="1319"/>
    </location>
</feature>
<comment type="caution">
    <text evidence="20">The sequence shown here is derived from an EMBL/GenBank/DDBJ whole genome shotgun (WGS) entry which is preliminary data.</text>
</comment>
<keyword evidence="10" id="KW-0406">Ion transport</keyword>
<keyword evidence="13" id="KW-0407">Ion channel</keyword>
<dbReference type="GO" id="GO:0005891">
    <property type="term" value="C:voltage-gated calcium channel complex"/>
    <property type="evidence" value="ECO:0007669"/>
    <property type="project" value="TreeGrafter"/>
</dbReference>
<feature type="transmembrane region" description="Helical" evidence="18">
    <location>
        <begin position="949"/>
        <end position="970"/>
    </location>
</feature>
<evidence type="ECO:0000256" key="16">
    <source>
        <dbReference type="ARBA" id="ARBA00067459"/>
    </source>
</evidence>
<evidence type="ECO:0000256" key="4">
    <source>
        <dbReference type="ARBA" id="ARBA00022568"/>
    </source>
</evidence>
<feature type="region of interest" description="Disordered" evidence="17">
    <location>
        <begin position="280"/>
        <end position="327"/>
    </location>
</feature>
<feature type="domain" description="Ion transport" evidence="19">
    <location>
        <begin position="783"/>
        <end position="1017"/>
    </location>
</feature>
<keyword evidence="5" id="KW-0107">Calcium channel</keyword>
<proteinExistence type="inferred from homology"/>
<keyword evidence="21" id="KW-1185">Reference proteome</keyword>
<dbReference type="GO" id="GO:0008331">
    <property type="term" value="F:high voltage-gated calcium channel activity"/>
    <property type="evidence" value="ECO:0007669"/>
    <property type="project" value="TreeGrafter"/>
</dbReference>
<feature type="transmembrane region" description="Helical" evidence="18">
    <location>
        <begin position="1664"/>
        <end position="1688"/>
    </location>
</feature>
<evidence type="ECO:0000256" key="15">
    <source>
        <dbReference type="ARBA" id="ARBA00061395"/>
    </source>
</evidence>
<dbReference type="InterPro" id="IPR050599">
    <property type="entry name" value="VDCC_alpha-1_subunit"/>
</dbReference>
<evidence type="ECO:0000256" key="10">
    <source>
        <dbReference type="ARBA" id="ARBA00023065"/>
    </source>
</evidence>
<dbReference type="RefSeq" id="XP_037159309.1">
    <property type="nucleotide sequence ID" value="XM_037313794.1"/>
</dbReference>
<feature type="transmembrane region" description="Helical" evidence="18">
    <location>
        <begin position="846"/>
        <end position="863"/>
    </location>
</feature>
<keyword evidence="7" id="KW-0106">Calcium</keyword>
<feature type="transmembrane region" description="Helical" evidence="18">
    <location>
        <begin position="352"/>
        <end position="370"/>
    </location>
</feature>
<evidence type="ECO:0000256" key="5">
    <source>
        <dbReference type="ARBA" id="ARBA00022673"/>
    </source>
</evidence>
<feature type="region of interest" description="Disordered" evidence="17">
    <location>
        <begin position="256"/>
        <end position="275"/>
    </location>
</feature>
<feature type="transmembrane region" description="Helical" evidence="18">
    <location>
        <begin position="1252"/>
        <end position="1274"/>
    </location>
</feature>
<evidence type="ECO:0000256" key="11">
    <source>
        <dbReference type="ARBA" id="ARBA00023136"/>
    </source>
</evidence>
<feature type="transmembrane region" description="Helical" evidence="18">
    <location>
        <begin position="1465"/>
        <end position="1487"/>
    </location>
</feature>
<accession>A0A8H6CQN4</accession>
<feature type="transmembrane region" description="Helical" evidence="18">
    <location>
        <begin position="902"/>
        <end position="927"/>
    </location>
</feature>
<evidence type="ECO:0000313" key="20">
    <source>
        <dbReference type="EMBL" id="KAF6227818.1"/>
    </source>
</evidence>
<dbReference type="FunFam" id="1.20.120.350:FF:000098">
    <property type="entry name" value="Calcium channel subunit Cch1"/>
    <property type="match status" value="1"/>
</dbReference>
<dbReference type="PANTHER" id="PTHR45628">
    <property type="entry name" value="VOLTAGE-DEPENDENT CALCIUM CHANNEL TYPE A SUBUNIT ALPHA-1"/>
    <property type="match status" value="1"/>
</dbReference>
<dbReference type="FunFam" id="1.20.120.350:FF:000079">
    <property type="entry name" value="Calcium channel subunit Cch1"/>
    <property type="match status" value="1"/>
</dbReference>
<evidence type="ECO:0000256" key="13">
    <source>
        <dbReference type="ARBA" id="ARBA00023303"/>
    </source>
</evidence>
<feature type="transmembrane region" description="Helical" evidence="18">
    <location>
        <begin position="505"/>
        <end position="522"/>
    </location>
</feature>
<dbReference type="FunFam" id="1.10.287.70:FF:000093">
    <property type="entry name" value="Calcium channel subunit Cch1"/>
    <property type="match status" value="1"/>
</dbReference>
<dbReference type="Pfam" id="PF00520">
    <property type="entry name" value="Ion_trans"/>
    <property type="match status" value="4"/>
</dbReference>
<dbReference type="Gene3D" id="1.20.120.350">
    <property type="entry name" value="Voltage-gated potassium channels. Chain C"/>
    <property type="match status" value="5"/>
</dbReference>
<evidence type="ECO:0000259" key="19">
    <source>
        <dbReference type="Pfam" id="PF00520"/>
    </source>
</evidence>
<keyword evidence="11 18" id="KW-0472">Membrane</keyword>
<dbReference type="FunFam" id="1.20.120.350:FF:000063">
    <property type="entry name" value="Calcium channel subunit Cch1"/>
    <property type="match status" value="1"/>
</dbReference>
<feature type="transmembrane region" description="Helical" evidence="18">
    <location>
        <begin position="1608"/>
        <end position="1628"/>
    </location>
</feature>
<keyword evidence="8" id="KW-0851">Voltage-gated channel</keyword>
<feature type="transmembrane region" description="Helical" evidence="18">
    <location>
        <begin position="982"/>
        <end position="1005"/>
    </location>
</feature>
<feature type="compositionally biased region" description="Basic and acidic residues" evidence="17">
    <location>
        <begin position="2146"/>
        <end position="2156"/>
    </location>
</feature>
<dbReference type="InterPro" id="IPR027359">
    <property type="entry name" value="Volt_channel_dom_sf"/>
</dbReference>
<feature type="compositionally biased region" description="Low complexity" evidence="17">
    <location>
        <begin position="2119"/>
        <end position="2136"/>
    </location>
</feature>
<feature type="domain" description="Ion transport" evidence="19">
    <location>
        <begin position="1546"/>
        <end position="1793"/>
    </location>
</feature>
<feature type="transmembrane region" description="Helical" evidence="18">
    <location>
        <begin position="785"/>
        <end position="803"/>
    </location>
</feature>
<evidence type="ECO:0000256" key="2">
    <source>
        <dbReference type="ARBA" id="ARBA00022448"/>
    </source>
</evidence>
<feature type="compositionally biased region" description="Polar residues" evidence="17">
    <location>
        <begin position="2042"/>
        <end position="2059"/>
    </location>
</feature>
<feature type="region of interest" description="Disordered" evidence="17">
    <location>
        <begin position="151"/>
        <end position="248"/>
    </location>
</feature>
<dbReference type="GO" id="GO:0098703">
    <property type="term" value="P:calcium ion import across plasma membrane"/>
    <property type="evidence" value="ECO:0007669"/>
    <property type="project" value="TreeGrafter"/>
</dbReference>
<feature type="transmembrane region" description="Helical" evidence="18">
    <location>
        <begin position="1549"/>
        <end position="1566"/>
    </location>
</feature>
<name>A0A8H6CQN4_9LECA</name>
<comment type="function">
    <text evidence="14">Voltage-gated, high-affinity calcium channel that functions together with MID1 to mediate calcium entry into cells. Required during conditions of environmental stress.</text>
</comment>
<gene>
    <name evidence="20" type="ORF">HO173_011920</name>
</gene>
<evidence type="ECO:0000313" key="21">
    <source>
        <dbReference type="Proteomes" id="UP000578531"/>
    </source>
</evidence>
<feature type="transmembrane region" description="Helical" evidence="18">
    <location>
        <begin position="713"/>
        <end position="739"/>
    </location>
</feature>
<dbReference type="FunFam" id="1.10.287.70:FF:000118">
    <property type="entry name" value="Calcium channel subunit Cch1"/>
    <property type="match status" value="1"/>
</dbReference>
<protein>
    <recommendedName>
        <fullName evidence="16">Calcium-channel protein CCH1</fullName>
    </recommendedName>
</protein>
<keyword evidence="2" id="KW-0813">Transport</keyword>
<feature type="transmembrane region" description="Helical" evidence="18">
    <location>
        <begin position="1210"/>
        <end position="1231"/>
    </location>
</feature>
<evidence type="ECO:0000256" key="18">
    <source>
        <dbReference type="SAM" id="Phobius"/>
    </source>
</evidence>
<dbReference type="SUPFAM" id="SSF81324">
    <property type="entry name" value="Voltage-gated potassium channels"/>
    <property type="match status" value="4"/>
</dbReference>
<evidence type="ECO:0000256" key="17">
    <source>
        <dbReference type="SAM" id="MobiDB-lite"/>
    </source>
</evidence>
<keyword evidence="12" id="KW-0325">Glycoprotein</keyword>
<feature type="region of interest" description="Disordered" evidence="17">
    <location>
        <begin position="1"/>
        <end position="94"/>
    </location>
</feature>
<feature type="transmembrane region" description="Helical" evidence="18">
    <location>
        <begin position="391"/>
        <end position="413"/>
    </location>
</feature>
<reference evidence="20 21" key="1">
    <citation type="journal article" date="2020" name="Genomics">
        <title>Complete, high-quality genomes from long-read metagenomic sequencing of two wolf lichen thalli reveals enigmatic genome architecture.</title>
        <authorList>
            <person name="McKenzie S.K."/>
            <person name="Walston R.F."/>
            <person name="Allen J.L."/>
        </authorList>
    </citation>
    <scope>NUCLEOTIDE SEQUENCE [LARGE SCALE GENOMIC DNA]</scope>
    <source>
        <strain evidence="20">WasteWater2</strain>
    </source>
</reference>
<evidence type="ECO:0000256" key="9">
    <source>
        <dbReference type="ARBA" id="ARBA00022989"/>
    </source>
</evidence>
<dbReference type="EMBL" id="JACCJC010000080">
    <property type="protein sequence ID" value="KAF6227818.1"/>
    <property type="molecule type" value="Genomic_DNA"/>
</dbReference>
<evidence type="ECO:0000256" key="7">
    <source>
        <dbReference type="ARBA" id="ARBA00022837"/>
    </source>
</evidence>
<dbReference type="GeneID" id="59293558"/>
<feature type="compositionally biased region" description="Polar residues" evidence="17">
    <location>
        <begin position="1"/>
        <end position="35"/>
    </location>
</feature>
<feature type="region of interest" description="Disordered" evidence="17">
    <location>
        <begin position="2003"/>
        <end position="2156"/>
    </location>
</feature>
<feature type="compositionally biased region" description="Polar residues" evidence="17">
    <location>
        <begin position="256"/>
        <end position="271"/>
    </location>
</feature>
<feature type="compositionally biased region" description="Basic residues" evidence="17">
    <location>
        <begin position="40"/>
        <end position="56"/>
    </location>
</feature>
<organism evidence="20 21">
    <name type="scientific">Letharia columbiana</name>
    <dbReference type="NCBI Taxonomy" id="112416"/>
    <lineage>
        <taxon>Eukaryota</taxon>
        <taxon>Fungi</taxon>
        <taxon>Dikarya</taxon>
        <taxon>Ascomycota</taxon>
        <taxon>Pezizomycotina</taxon>
        <taxon>Lecanoromycetes</taxon>
        <taxon>OSLEUM clade</taxon>
        <taxon>Lecanoromycetidae</taxon>
        <taxon>Lecanorales</taxon>
        <taxon>Lecanorineae</taxon>
        <taxon>Parmeliaceae</taxon>
        <taxon>Letharia</taxon>
    </lineage>
</organism>
<dbReference type="Gene3D" id="1.10.287.70">
    <property type="match status" value="4"/>
</dbReference>
<feature type="transmembrane region" description="Helical" evidence="18">
    <location>
        <begin position="1340"/>
        <end position="1367"/>
    </location>
</feature>
<comment type="similarity">
    <text evidence="15">Belongs to the calcium channel alpha-1 subunit (TC 1.A.1.11) family.</text>
</comment>
<evidence type="ECO:0000256" key="12">
    <source>
        <dbReference type="ARBA" id="ARBA00023180"/>
    </source>
</evidence>
<evidence type="ECO:0000256" key="3">
    <source>
        <dbReference type="ARBA" id="ARBA00022475"/>
    </source>
</evidence>
<sequence>MASDRSSPNNNQRRQSIPLQDLSRQPDQTSDSNEGWSHGRSSRRRTRTLLGHRRSFSGRVNTAYERVNEGSPPAPAGENVGLPHVTTPRNAHQPPVSYDDGEVSPVNAENFQAAMGSVGLSFEPPGPSRPPPGKRRSTLNVITENDAVSTYSLPTSHPIDEAEQDTYFSPQDTDRTPLTDSRFLQPIAGARAPGPGLRAPPPSVGHSRSGSRLGDDLPHVEAGMGRPSSTMSTRSLSPSTASNPLSRAGTILRQASQRVVNLSNEPDTIENSVRRERSIREARMEEPPSFPAMQDYAHDERSSPPPEKAQQLVSTNERVPPEPNPLKGNSLGIFSPDNWIRLKLCEMLVHPATEPVILILIVVQTILLAIDSAKPIKYTSTNEPQAWKASWINFALLALFFIYTLELLARIIVSGLIKNADEYSTLDIARGFRAALSDRVRTFFAPQRHLTVRDGVREAGQQPSILRSFTGAQLHVDHPGHSRQQQRVRLARRAFLRHGFNRLDFVAVVSFWIMLVLSLTMVEGNRHLFVFRMLSCLRILRLLGLTSGTSVILRSLKKAAPMLVNVAFLIGFFWLLFAIIGVQAFKSSLKRTCVWFPNATEVLLNPNSNYSKSNITNSYNLNDPNNQVQFCGGYISPTNGSEMPWLKADLIQNGTGKHKGYLCPQNSLCVEGTGPYNGTVSFDNIFQSLELVFVVMSANTFSDLLYYCTDTDFLAGALFFAFGIVVMSLWLMNLLVAVITSSFQVIREESKTSAFTVAEQDHFIEEEEEIPKRSGLKRAYDMTEWLWIVIILFDLFVMCLRSSDMSQSRQRFIDDTETIVACVLVFEILLRFIADWRNFHKSQRNWIDLGLAIITAVIQIPSIHDSGEAYEWLTFFQIIRIYRVVLAVSLTRELIKKVLGNVSGLLNLIVFVFLITFLTAIFAVQIFRGQFPSYDGIGGPAIRITFSDIYNGFIGMYQVLSSENWTVLLYNSTQYELIWDQAWIGAIFFISWFILANFVVLNMFIAVIQENFDVSEDEKRLQQVKAFLQQKELGGSSQGNLSLSTIFKLGRDTSRHKDPLDFGPATMEMLLQEAVFRDFLDEHMEPVEELHEDDDPITGRPVGHVKPGLLSVLWGKLLKMFGDQEPNPFYSRLQFSRGDEVDIRTRAREVVSATEQRKRAQRQYLQRHPRYNVSLFIFGPRNPIRRLCQGIVGPGRGSQRIEGIDPVKPVWYAFSAFIYAAIVAMVLLACVSTPLYQREYFLKLGHYTSRSWFVWTDMGFACVFTLEALIKIIADGFFWTPNAYFRSSWGLIDGLVLVTLWINVITSLYSDGAVSRAVGAFKALRALRLLNVSDSARDTFHSVIVLGIWKVVSAAFVSLSLLFPFAIYGLNLFNGRMRGCNDPSINTLDDCVGEYNSTPYNWNVWGPRQSANPYYNFDTFGSSLSILFQIVSQEGWTDVMWTAIYSGGRGVSATAIPSYNSQGNAVFFIAFNLLGAVFVLTLFVSVFMRNYTEQTGVAFLTADQRSWLELRKLLRQISPSKRPSSKSESGFRGWCYRIAVKKHGRWQRLLTTILFLHLVLLVTEFYPEPLWWQHLRDYIFLAFTVVYIANVLVRVVGLTWKRFSRSSWDLYSILSITGTVITTLLDLSKYNDQTYSQLHKLFLVSIALLLIPRNNQLDQLFKTAAASLSAIGNLLATWFVLFLVYAIALTQTFGLTRFGKLENVNINFRNVPKALILLFRMSMGEGWNQIMEDFATITYPNCVASPLFYESDCGSAVWARALFISWNILSMYIFVSLFVSLIFESFSYVYQRSSGLAVINRKELRRFKQAWATYDPEGTGWISKDVFPRLLGELSGAFEMRIYAGSEQSVHRILENCTVETRGNETPPPGVIHGVDLAQLNHELSKIDVVDTRRRRNRMEVFFQEMMVSAHPDRGINFTSCLMILAHYNVISDSKSLRLEEYLRRRARLQRVEEEVRRRVVKGFFDMMFWSRQFRSRLDFRHSARMVNIPQFAVPEIFVDDQDAISPQDPATPGPFASMSQASPRGRPSLDTSGLRHRGDSGSPSRSDNSGNVSPSLTPQRDLGHSPSPSRDSPFQWGYDGAGDDRSPVAGRSRANSSVDRQNVLDTFDNSAWGESIRRSFTTRRTGTRAPAPSRTATRRRGSRRVTPDPPHRAEP</sequence>
<feature type="domain" description="Ion transport" evidence="19">
    <location>
        <begin position="1218"/>
        <end position="1495"/>
    </location>
</feature>
<evidence type="ECO:0000256" key="8">
    <source>
        <dbReference type="ARBA" id="ARBA00022882"/>
    </source>
</evidence>
<feature type="transmembrane region" description="Helical" evidence="18">
    <location>
        <begin position="559"/>
        <end position="582"/>
    </location>
</feature>
<dbReference type="PANTHER" id="PTHR45628:SF7">
    <property type="entry name" value="VOLTAGE-DEPENDENT CALCIUM CHANNEL TYPE A SUBUNIT ALPHA-1"/>
    <property type="match status" value="1"/>
</dbReference>
<feature type="transmembrane region" description="Helical" evidence="18">
    <location>
        <begin position="869"/>
        <end position="890"/>
    </location>
</feature>
<keyword evidence="9 18" id="KW-1133">Transmembrane helix</keyword>
<comment type="subcellular location">
    <subcellularLocation>
        <location evidence="1">Cell membrane</location>
        <topology evidence="1">Multi-pass membrane protein</topology>
    </subcellularLocation>
</comment>
<feature type="compositionally biased region" description="Polar residues" evidence="17">
    <location>
        <begin position="2094"/>
        <end position="2110"/>
    </location>
</feature>
<evidence type="ECO:0000256" key="1">
    <source>
        <dbReference type="ARBA" id="ARBA00004651"/>
    </source>
</evidence>
<dbReference type="Proteomes" id="UP000578531">
    <property type="component" value="Unassembled WGS sequence"/>
</dbReference>
<evidence type="ECO:0000256" key="6">
    <source>
        <dbReference type="ARBA" id="ARBA00022692"/>
    </source>
</evidence>
<feature type="transmembrane region" description="Helical" evidence="18">
    <location>
        <begin position="1757"/>
        <end position="1783"/>
    </location>
</feature>
<dbReference type="OrthoDB" id="416585at2759"/>
<keyword evidence="4" id="KW-0109">Calcium transport</keyword>
<feature type="transmembrane region" description="Helical" evidence="18">
    <location>
        <begin position="1578"/>
        <end position="1596"/>
    </location>
</feature>
<feature type="transmembrane region" description="Helical" evidence="18">
    <location>
        <begin position="529"/>
        <end position="553"/>
    </location>
</feature>
<evidence type="ECO:0000256" key="14">
    <source>
        <dbReference type="ARBA" id="ARBA00057587"/>
    </source>
</evidence>
<keyword evidence="6 18" id="KW-0812">Transmembrane</keyword>
<feature type="transmembrane region" description="Helical" evidence="18">
    <location>
        <begin position="818"/>
        <end position="834"/>
    </location>
</feature>
<feature type="domain" description="Ion transport" evidence="19">
    <location>
        <begin position="353"/>
        <end position="750"/>
    </location>
</feature>
<keyword evidence="3" id="KW-1003">Cell membrane</keyword>
<feature type="transmembrane region" description="Helical" evidence="18">
    <location>
        <begin position="689"/>
        <end position="707"/>
    </location>
</feature>
<feature type="compositionally biased region" description="Low complexity" evidence="17">
    <location>
        <begin position="226"/>
        <end position="240"/>
    </location>
</feature>
<dbReference type="InterPro" id="IPR005821">
    <property type="entry name" value="Ion_trans_dom"/>
</dbReference>